<dbReference type="PANTHER" id="PTHR21530">
    <property type="entry name" value="PHEROMONE SHUTDOWN PROTEIN"/>
    <property type="match status" value="1"/>
</dbReference>
<keyword evidence="2" id="KW-1185">Reference proteome</keyword>
<evidence type="ECO:0000313" key="2">
    <source>
        <dbReference type="Proteomes" id="UP000070544"/>
    </source>
</evidence>
<gene>
    <name evidence="1" type="ORF">M427DRAFT_153956</name>
</gene>
<sequence>MNIIRTLSADLRHAIDQRVQYRELRRCFPQIVVASARARARQAWTDLTLQNPLIHPNGTKVYLVGAGHFLRESGERVLEIMREVKPDGLAMELDPGRWARLDMIRRHHGRIPWYEMSAFNRQYRKIFRRTNYLPASEYIWARDVADEVGTSQLCLMDMEMEDLIVPTMMAEAGTEDVRRYLIGAGADSSYVLWPIARGANDYAHFRTKMTDRWSRISTYLKAVCTKYSLPLPGEVPIAREGAIRRMELESRKRLRDSFQFSRGSVEECEMELGFPQIVATGHVPTLLWEDVRTPRILEKERLIQRDALPEYHYWGLGLRDAIMTEYLWDFCEVLGSRALESIRGDFQSGIEQTTGNVSIPSVDQGRTLVAIMGKSHIFGVTRFWGQASGMEGTSSVLTSHQQMRRYRYFYLENGFQRLADIAE</sequence>
<dbReference type="PANTHER" id="PTHR21530:SF7">
    <property type="entry name" value="TRAB DOMAIN-CONTAINING PROTEIN"/>
    <property type="match status" value="1"/>
</dbReference>
<dbReference type="OrthoDB" id="2124628at2759"/>
<dbReference type="InterPro" id="IPR046345">
    <property type="entry name" value="TraB_PrgY-like"/>
</dbReference>
<proteinExistence type="predicted"/>
<accession>A0A139AK29</accession>
<dbReference type="AlphaFoldDB" id="A0A139AK29"/>
<dbReference type="EMBL" id="KQ965748">
    <property type="protein sequence ID" value="KXS17129.1"/>
    <property type="molecule type" value="Genomic_DNA"/>
</dbReference>
<name>A0A139AK29_GONPJ</name>
<evidence type="ECO:0000313" key="1">
    <source>
        <dbReference type="EMBL" id="KXS17129.1"/>
    </source>
</evidence>
<protein>
    <submittedName>
        <fullName evidence="1">Uncharacterized protein</fullName>
    </submittedName>
</protein>
<dbReference type="Proteomes" id="UP000070544">
    <property type="component" value="Unassembled WGS sequence"/>
</dbReference>
<reference evidence="1 2" key="1">
    <citation type="journal article" date="2015" name="Genome Biol. Evol.">
        <title>Phylogenomic analyses indicate that early fungi evolved digesting cell walls of algal ancestors of land plants.</title>
        <authorList>
            <person name="Chang Y."/>
            <person name="Wang S."/>
            <person name="Sekimoto S."/>
            <person name="Aerts A.L."/>
            <person name="Choi C."/>
            <person name="Clum A."/>
            <person name="LaButti K.M."/>
            <person name="Lindquist E.A."/>
            <person name="Yee Ngan C."/>
            <person name="Ohm R.A."/>
            <person name="Salamov A.A."/>
            <person name="Grigoriev I.V."/>
            <person name="Spatafora J.W."/>
            <person name="Berbee M.L."/>
        </authorList>
    </citation>
    <scope>NUCLEOTIDE SEQUENCE [LARGE SCALE GENOMIC DNA]</scope>
    <source>
        <strain evidence="1 2">JEL478</strain>
    </source>
</reference>
<organism evidence="1 2">
    <name type="scientific">Gonapodya prolifera (strain JEL478)</name>
    <name type="common">Monoblepharis prolifera</name>
    <dbReference type="NCBI Taxonomy" id="1344416"/>
    <lineage>
        <taxon>Eukaryota</taxon>
        <taxon>Fungi</taxon>
        <taxon>Fungi incertae sedis</taxon>
        <taxon>Chytridiomycota</taxon>
        <taxon>Chytridiomycota incertae sedis</taxon>
        <taxon>Monoblepharidomycetes</taxon>
        <taxon>Monoblepharidales</taxon>
        <taxon>Gonapodyaceae</taxon>
        <taxon>Gonapodya</taxon>
    </lineage>
</organism>